<keyword evidence="1" id="KW-0472">Membrane</keyword>
<keyword evidence="3" id="KW-1185">Reference proteome</keyword>
<dbReference type="RefSeq" id="WP_152076286.1">
    <property type="nucleotide sequence ID" value="NZ_CAAKNU010000077.1"/>
</dbReference>
<keyword evidence="1" id="KW-0812">Transmembrane</keyword>
<dbReference type="AlphaFoldDB" id="A0A5K1IXS6"/>
<organism evidence="2 3">
    <name type="scientific">Collinsella aerofaciens</name>
    <dbReference type="NCBI Taxonomy" id="74426"/>
    <lineage>
        <taxon>Bacteria</taxon>
        <taxon>Bacillati</taxon>
        <taxon>Actinomycetota</taxon>
        <taxon>Coriobacteriia</taxon>
        <taxon>Coriobacteriales</taxon>
        <taxon>Coriobacteriaceae</taxon>
        <taxon>Collinsella</taxon>
    </lineage>
</organism>
<dbReference type="EMBL" id="CABWIE010000015">
    <property type="protein sequence ID" value="VWL93774.1"/>
    <property type="molecule type" value="Genomic_DNA"/>
</dbReference>
<evidence type="ECO:0000313" key="3">
    <source>
        <dbReference type="Proteomes" id="UP000361836"/>
    </source>
</evidence>
<name>A0A5K1IXS6_9ACTN</name>
<evidence type="ECO:0000256" key="1">
    <source>
        <dbReference type="SAM" id="Phobius"/>
    </source>
</evidence>
<accession>A0A5K1IXS6</accession>
<feature type="transmembrane region" description="Helical" evidence="1">
    <location>
        <begin position="21"/>
        <end position="49"/>
    </location>
</feature>
<proteinExistence type="predicted"/>
<protein>
    <submittedName>
        <fullName evidence="2">Uncharacterized protein</fullName>
    </submittedName>
</protein>
<reference evidence="2 3" key="1">
    <citation type="submission" date="2019-10" db="EMBL/GenBank/DDBJ databases">
        <authorList>
            <person name="Wolf R A."/>
        </authorList>
    </citation>
    <scope>NUCLEOTIDE SEQUENCE [LARGE SCALE GENOMIC DNA]</scope>
    <source>
        <strain evidence="2">Collinsella_aerofaciens_MC2</strain>
    </source>
</reference>
<evidence type="ECO:0000313" key="2">
    <source>
        <dbReference type="EMBL" id="VWL93774.1"/>
    </source>
</evidence>
<dbReference type="Proteomes" id="UP000361836">
    <property type="component" value="Unassembled WGS sequence"/>
</dbReference>
<keyword evidence="1" id="KW-1133">Transmembrane helix</keyword>
<gene>
    <name evidence="2" type="ORF">KCJAJFAP_02208</name>
</gene>
<sequence length="130" mass="13623">MARVKKVVGDLRARIANCLVKAAFTLNAAIAIIAAIALTAVFSVVASLVAESTVGDDPYAYLGTFVFDEASNFLVPAETLSWYEAPAFESLYGQDGTEAPEGESAGTGAVILYVEGSSRADSKLCFVNSF</sequence>